<evidence type="ECO:0000256" key="3">
    <source>
        <dbReference type="ARBA" id="ARBA00022801"/>
    </source>
</evidence>
<proteinExistence type="predicted"/>
<dbReference type="Pfam" id="PF14464">
    <property type="entry name" value="Prok-JAB"/>
    <property type="match status" value="1"/>
</dbReference>
<evidence type="ECO:0000313" key="9">
    <source>
        <dbReference type="Proteomes" id="UP000460298"/>
    </source>
</evidence>
<dbReference type="Pfam" id="PF00899">
    <property type="entry name" value="ThiF"/>
    <property type="match status" value="1"/>
</dbReference>
<evidence type="ECO:0000259" key="7">
    <source>
        <dbReference type="Pfam" id="PF14464"/>
    </source>
</evidence>
<dbReference type="GO" id="GO:0006508">
    <property type="term" value="P:proteolysis"/>
    <property type="evidence" value="ECO:0007669"/>
    <property type="project" value="UniProtKB-KW"/>
</dbReference>
<dbReference type="Gene3D" id="3.40.140.10">
    <property type="entry name" value="Cytidine Deaminase, domain 2"/>
    <property type="match status" value="1"/>
</dbReference>
<dbReference type="EMBL" id="WBUI01000045">
    <property type="protein sequence ID" value="KAB2928738.1"/>
    <property type="molecule type" value="Genomic_DNA"/>
</dbReference>
<reference evidence="8 9" key="1">
    <citation type="submission" date="2019-10" db="EMBL/GenBank/DDBJ databases">
        <title>Extracellular Electron Transfer in a Candidatus Methanoperedens spp. Enrichment Culture.</title>
        <authorList>
            <person name="Berger S."/>
            <person name="Rangel Shaw D."/>
            <person name="Berben T."/>
            <person name="In 'T Zandt M."/>
            <person name="Frank J."/>
            <person name="Reimann J."/>
            <person name="Jetten M.S.M."/>
            <person name="Welte C.U."/>
        </authorList>
    </citation>
    <scope>NUCLEOTIDE SEQUENCE [LARGE SCALE GENOMIC DNA]</scope>
    <source>
        <strain evidence="8">SB12</strain>
    </source>
</reference>
<keyword evidence="3" id="KW-0378">Hydrolase</keyword>
<organism evidence="8 9">
    <name type="scientific">Leptonema illini</name>
    <dbReference type="NCBI Taxonomy" id="183"/>
    <lineage>
        <taxon>Bacteria</taxon>
        <taxon>Pseudomonadati</taxon>
        <taxon>Spirochaetota</taxon>
        <taxon>Spirochaetia</taxon>
        <taxon>Leptospirales</taxon>
        <taxon>Leptospiraceae</taxon>
        <taxon>Leptonema</taxon>
    </lineage>
</organism>
<evidence type="ECO:0000256" key="5">
    <source>
        <dbReference type="ARBA" id="ARBA00023049"/>
    </source>
</evidence>
<evidence type="ECO:0000256" key="1">
    <source>
        <dbReference type="ARBA" id="ARBA00022670"/>
    </source>
</evidence>
<feature type="domain" description="JAB" evidence="7">
    <location>
        <begin position="475"/>
        <end position="592"/>
    </location>
</feature>
<dbReference type="InterPro" id="IPR028090">
    <property type="entry name" value="JAB_dom_prok"/>
</dbReference>
<keyword evidence="1" id="KW-0645">Protease</keyword>
<keyword evidence="2" id="KW-0479">Metal-binding</keyword>
<evidence type="ECO:0000313" key="8">
    <source>
        <dbReference type="EMBL" id="KAB2928738.1"/>
    </source>
</evidence>
<dbReference type="InterPro" id="IPR000594">
    <property type="entry name" value="ThiF_NAD_FAD-bd"/>
</dbReference>
<dbReference type="Gene3D" id="3.40.50.720">
    <property type="entry name" value="NAD(P)-binding Rossmann-like Domain"/>
    <property type="match status" value="1"/>
</dbReference>
<gene>
    <name evidence="8" type="ORF">F9K24_21680</name>
</gene>
<dbReference type="SUPFAM" id="SSF69572">
    <property type="entry name" value="Activating enzymes of the ubiquitin-like proteins"/>
    <property type="match status" value="1"/>
</dbReference>
<keyword evidence="4" id="KW-0862">Zinc</keyword>
<dbReference type="GO" id="GO:0046872">
    <property type="term" value="F:metal ion binding"/>
    <property type="evidence" value="ECO:0007669"/>
    <property type="project" value="UniProtKB-KW"/>
</dbReference>
<keyword evidence="5" id="KW-0482">Metalloprotease</keyword>
<evidence type="ECO:0000256" key="2">
    <source>
        <dbReference type="ARBA" id="ARBA00022723"/>
    </source>
</evidence>
<sequence>METLHLSDQPVENVFFSSNIELVLPYDIDEKIDDSNFRLSFFPIIRKDKGVTLRAKMDPIGQVSNARMPYRCYTFALNPVRHGIIEDHPSNLGELEDKIGARGNTIIAELLSRIKKEVDGGTIHDDHDEKVIILLSIPIVREENGDVERIDRKAFLVSESFLHIGLKAGVLDILDQNIFVKRDLGNTQDYSEDWRSIEILPIDIIQPFTRELARYSSGLIDAGPNAVMLGVGSLGSALFNLWSRSGWGTWTIIDPDHIKPHNLARHTAFASQAGQYKVDAIRSMDAALWGEQKQPVKTIAGSALLFEDNEVEAALTSAELIIDVTTTLDYPREHGSNAKLPRGISVFLTPSGRDSVLMAEDQNREYRLDEIEPQYYRHILNQPWGAKHLEGNQALFWSGAGCRDLSTVISLEQVSVHAGILGRQIRIISETPEAAIKVWMNDPTTGKIDYDSTSVDKVLREAVGDFQVIWDTGLQEKVRGFRESCLPSETGGVILGYYDLPKRKIYIVDIRPQPTDSEGNSSGFSRGVDGVAADVRVVQERTAHIVNYVGEWHSHPPGTSSAPSRQDSIQLEYLARQFNHDGFPALMLIVGENEERFCIAGA</sequence>
<feature type="domain" description="THIF-type NAD/FAD binding fold" evidence="6">
    <location>
        <begin position="227"/>
        <end position="284"/>
    </location>
</feature>
<comment type="caution">
    <text evidence="8">The sequence shown here is derived from an EMBL/GenBank/DDBJ whole genome shotgun (WGS) entry which is preliminary data.</text>
</comment>
<dbReference type="Proteomes" id="UP000460298">
    <property type="component" value="Unassembled WGS sequence"/>
</dbReference>
<evidence type="ECO:0008006" key="10">
    <source>
        <dbReference type="Google" id="ProtNLM"/>
    </source>
</evidence>
<dbReference type="InterPro" id="IPR035985">
    <property type="entry name" value="Ubiquitin-activating_enz"/>
</dbReference>
<protein>
    <recommendedName>
        <fullName evidence="10">JAB domain-containing protein</fullName>
    </recommendedName>
</protein>
<evidence type="ECO:0000259" key="6">
    <source>
        <dbReference type="Pfam" id="PF00899"/>
    </source>
</evidence>
<name>A0A833LVG6_9LEPT</name>
<dbReference type="GO" id="GO:0008237">
    <property type="term" value="F:metallopeptidase activity"/>
    <property type="evidence" value="ECO:0007669"/>
    <property type="project" value="UniProtKB-KW"/>
</dbReference>
<accession>A0A833LVG6</accession>
<dbReference type="AlphaFoldDB" id="A0A833LVG6"/>
<evidence type="ECO:0000256" key="4">
    <source>
        <dbReference type="ARBA" id="ARBA00022833"/>
    </source>
</evidence>
<dbReference type="SUPFAM" id="SSF102712">
    <property type="entry name" value="JAB1/MPN domain"/>
    <property type="match status" value="1"/>
</dbReference>
<dbReference type="GO" id="GO:0008641">
    <property type="term" value="F:ubiquitin-like modifier activating enzyme activity"/>
    <property type="evidence" value="ECO:0007669"/>
    <property type="project" value="InterPro"/>
</dbReference>